<dbReference type="InterPro" id="IPR024453">
    <property type="entry name" value="Peptidase_C92"/>
</dbReference>
<dbReference type="SUPFAM" id="SSF54001">
    <property type="entry name" value="Cysteine proteinases"/>
    <property type="match status" value="1"/>
</dbReference>
<dbReference type="InterPro" id="IPR038765">
    <property type="entry name" value="Papain-like_cys_pep_sf"/>
</dbReference>
<evidence type="ECO:0000313" key="1">
    <source>
        <dbReference type="EMBL" id="QEM82930.1"/>
    </source>
</evidence>
<gene>
    <name evidence="1" type="ORF">E4T21_16275</name>
</gene>
<dbReference type="KEGG" id="hbh:E4T21_16275"/>
<reference evidence="1" key="1">
    <citation type="submission" date="2021-02" db="EMBL/GenBank/DDBJ databases">
        <title>Strain Y2R2, a novel species of the genus Halomonas.</title>
        <authorList>
            <person name="Huang H."/>
        </authorList>
    </citation>
    <scope>NUCLEOTIDE SEQUENCE</scope>
    <source>
        <strain evidence="1">Y2R2</strain>
    </source>
</reference>
<dbReference type="RefSeq" id="WP_149286052.1">
    <property type="nucleotide sequence ID" value="NZ_CP038437.2"/>
</dbReference>
<sequence>MLEGIGKWLSRYLSHPLKSASIQAPVEIEHLRACMKPGDVLLIDGNTRISTAIKYLTQSTWSHAALYVGNAYEESGGGPYGLIEADINDGVRRVGLESYAGQHCRICRPVGLVPEERQALIDYAAQRLGSCYDLRNIIDLVRYLMPTPPVPVRWRRKMLALGSGDPTRAICSTLIAEAFQSIRYPILPRIAAAQSLSPGHQEFEVLYPRHFSYFVPRDFDVSPYFLIIKPTLDVNFDHRQLIWGGEPSLLSRSGDAECD</sequence>
<dbReference type="Proteomes" id="UP000324285">
    <property type="component" value="Chromosome"/>
</dbReference>
<dbReference type="Gene3D" id="3.90.1720.10">
    <property type="entry name" value="endopeptidase domain like (from Nostoc punctiforme)"/>
    <property type="match status" value="1"/>
</dbReference>
<keyword evidence="2" id="KW-1185">Reference proteome</keyword>
<proteinExistence type="predicted"/>
<dbReference type="Pfam" id="PF05708">
    <property type="entry name" value="Peptidase_C92"/>
    <property type="match status" value="1"/>
</dbReference>
<dbReference type="AlphaFoldDB" id="A0A5C1NJG0"/>
<dbReference type="EMBL" id="CP038437">
    <property type="protein sequence ID" value="QEM82930.1"/>
    <property type="molecule type" value="Genomic_DNA"/>
</dbReference>
<protein>
    <submittedName>
        <fullName evidence="1">Lipo-like protein</fullName>
    </submittedName>
</protein>
<evidence type="ECO:0000313" key="2">
    <source>
        <dbReference type="Proteomes" id="UP000324285"/>
    </source>
</evidence>
<dbReference type="OrthoDB" id="1550427at2"/>
<name>A0A5C1NJG0_9GAMM</name>
<accession>A0A5C1NJG0</accession>
<organism evidence="1 2">
    <name type="scientific">Halomonas binhaiensis</name>
    <dbReference type="NCBI Taxonomy" id="2562282"/>
    <lineage>
        <taxon>Bacteria</taxon>
        <taxon>Pseudomonadati</taxon>
        <taxon>Pseudomonadota</taxon>
        <taxon>Gammaproteobacteria</taxon>
        <taxon>Oceanospirillales</taxon>
        <taxon>Halomonadaceae</taxon>
        <taxon>Halomonas</taxon>
    </lineage>
</organism>